<feature type="transmembrane region" description="Helical" evidence="7">
    <location>
        <begin position="299"/>
        <end position="318"/>
    </location>
</feature>
<evidence type="ECO:0000256" key="1">
    <source>
        <dbReference type="ARBA" id="ARBA00004141"/>
    </source>
</evidence>
<evidence type="ECO:0000313" key="9">
    <source>
        <dbReference type="Proteomes" id="UP000029981"/>
    </source>
</evidence>
<accession>A0A0A0LSP3</accession>
<dbReference type="SUPFAM" id="SSF103473">
    <property type="entry name" value="MFS general substrate transporter"/>
    <property type="match status" value="1"/>
</dbReference>
<feature type="transmembrane region" description="Helical" evidence="7">
    <location>
        <begin position="211"/>
        <end position="229"/>
    </location>
</feature>
<dbReference type="AlphaFoldDB" id="A0A0A0LSP3"/>
<feature type="transmembrane region" description="Helical" evidence="7">
    <location>
        <begin position="330"/>
        <end position="350"/>
    </location>
</feature>
<reference evidence="8 9" key="2">
    <citation type="journal article" date="2009" name="PLoS ONE">
        <title>An integrated genetic and cytogenetic map of the cucumber genome.</title>
        <authorList>
            <person name="Ren Y."/>
            <person name="Zhang Z."/>
            <person name="Liu J."/>
            <person name="Staub J.E."/>
            <person name="Han Y."/>
            <person name="Cheng Z."/>
            <person name="Li X."/>
            <person name="Lu J."/>
            <person name="Miao H."/>
            <person name="Kang H."/>
            <person name="Xie B."/>
            <person name="Gu X."/>
            <person name="Wang X."/>
            <person name="Du Y."/>
            <person name="Jin W."/>
            <person name="Huang S."/>
        </authorList>
    </citation>
    <scope>NUCLEOTIDE SEQUENCE [LARGE SCALE GENOMIC DNA]</scope>
    <source>
        <strain evidence="9">cv. 9930</strain>
    </source>
</reference>
<feature type="transmembrane region" description="Helical" evidence="7">
    <location>
        <begin position="41"/>
        <end position="63"/>
    </location>
</feature>
<gene>
    <name evidence="8" type="ORF">Csa_2G382740</name>
</gene>
<feature type="transmembrane region" description="Helical" evidence="7">
    <location>
        <begin position="182"/>
        <end position="205"/>
    </location>
</feature>
<feature type="transmembrane region" description="Helical" evidence="7">
    <location>
        <begin position="140"/>
        <end position="161"/>
    </location>
</feature>
<evidence type="ECO:0000256" key="3">
    <source>
        <dbReference type="ARBA" id="ARBA00022448"/>
    </source>
</evidence>
<reference evidence="8 9" key="1">
    <citation type="journal article" date="2009" name="Nat. Genet.">
        <title>The genome of the cucumber, Cucumis sativus L.</title>
        <authorList>
            <person name="Huang S."/>
            <person name="Li R."/>
            <person name="Zhang Z."/>
            <person name="Li L."/>
            <person name="Gu X."/>
            <person name="Fan W."/>
            <person name="Lucas W.J."/>
            <person name="Wang X."/>
            <person name="Xie B."/>
            <person name="Ni P."/>
            <person name="Ren Y."/>
            <person name="Zhu H."/>
            <person name="Li J."/>
            <person name="Lin K."/>
            <person name="Jin W."/>
            <person name="Fei Z."/>
            <person name="Li G."/>
            <person name="Staub J."/>
            <person name="Kilian A."/>
            <person name="van der Vossen E.A."/>
            <person name="Wu Y."/>
            <person name="Guo J."/>
            <person name="He J."/>
            <person name="Jia Z."/>
            <person name="Ren Y."/>
            <person name="Tian G."/>
            <person name="Lu Y."/>
            <person name="Ruan J."/>
            <person name="Qian W."/>
            <person name="Wang M."/>
            <person name="Huang Q."/>
            <person name="Li B."/>
            <person name="Xuan Z."/>
            <person name="Cao J."/>
            <person name="Asan"/>
            <person name="Wu Z."/>
            <person name="Zhang J."/>
            <person name="Cai Q."/>
            <person name="Bai Y."/>
            <person name="Zhao B."/>
            <person name="Han Y."/>
            <person name="Li Y."/>
            <person name="Li X."/>
            <person name="Wang S."/>
            <person name="Shi Q."/>
            <person name="Liu S."/>
            <person name="Cho W.K."/>
            <person name="Kim J.Y."/>
            <person name="Xu Y."/>
            <person name="Heller-Uszynska K."/>
            <person name="Miao H."/>
            <person name="Cheng Z."/>
            <person name="Zhang S."/>
            <person name="Wu J."/>
            <person name="Yang Y."/>
            <person name="Kang H."/>
            <person name="Li M."/>
            <person name="Liang H."/>
            <person name="Ren X."/>
            <person name="Shi Z."/>
            <person name="Wen M."/>
            <person name="Jian M."/>
            <person name="Yang H."/>
            <person name="Zhang G."/>
            <person name="Yang Z."/>
            <person name="Chen R."/>
            <person name="Liu S."/>
            <person name="Li J."/>
            <person name="Ma L."/>
            <person name="Liu H."/>
            <person name="Zhou Y."/>
            <person name="Zhao J."/>
            <person name="Fang X."/>
            <person name="Li G."/>
            <person name="Fang L."/>
            <person name="Li Y."/>
            <person name="Liu D."/>
            <person name="Zheng H."/>
            <person name="Zhang Y."/>
            <person name="Qin N."/>
            <person name="Li Z."/>
            <person name="Yang G."/>
            <person name="Yang S."/>
            <person name="Bolund L."/>
            <person name="Kristiansen K."/>
            <person name="Zheng H."/>
            <person name="Li S."/>
            <person name="Zhang X."/>
            <person name="Yang H."/>
            <person name="Wang J."/>
            <person name="Sun R."/>
            <person name="Zhang B."/>
            <person name="Jiang S."/>
            <person name="Wang J."/>
            <person name="Du Y."/>
            <person name="Li S."/>
        </authorList>
    </citation>
    <scope>NUCLEOTIDE SEQUENCE [LARGE SCALE GENOMIC DNA]</scope>
    <source>
        <strain evidence="9">cv. 9930</strain>
    </source>
</reference>
<dbReference type="Pfam" id="PF03092">
    <property type="entry name" value="BT1"/>
    <property type="match status" value="1"/>
</dbReference>
<reference evidence="8 9" key="3">
    <citation type="journal article" date="2010" name="BMC Genomics">
        <title>Transcriptome sequencing and comparative analysis of cucumber flowers with different sex types.</title>
        <authorList>
            <person name="Guo S."/>
            <person name="Zheng Y."/>
            <person name="Joung J.G."/>
            <person name="Liu S."/>
            <person name="Zhang Z."/>
            <person name="Crasta O.R."/>
            <person name="Sobral B.W."/>
            <person name="Xu Y."/>
            <person name="Huang S."/>
            <person name="Fei Z."/>
        </authorList>
    </citation>
    <scope>NUCLEOTIDE SEQUENCE [LARGE SCALE GENOMIC DNA]</scope>
    <source>
        <strain evidence="9">cv. 9930</strain>
    </source>
</reference>
<keyword evidence="6 7" id="KW-0472">Membrane</keyword>
<dbReference type="Proteomes" id="UP000029981">
    <property type="component" value="Chromosome 2"/>
</dbReference>
<dbReference type="PANTHER" id="PTHR31585:SF6">
    <property type="entry name" value="FOLATE-BIOPTERIN TRANSPORTER 2-RELATED"/>
    <property type="match status" value="1"/>
</dbReference>
<evidence type="ECO:0008006" key="10">
    <source>
        <dbReference type="Google" id="ProtNLM"/>
    </source>
</evidence>
<evidence type="ECO:0000313" key="8">
    <source>
        <dbReference type="EMBL" id="KGN63001.1"/>
    </source>
</evidence>
<feature type="transmembrane region" description="Helical" evidence="7">
    <location>
        <begin position="117"/>
        <end position="134"/>
    </location>
</feature>
<evidence type="ECO:0000256" key="5">
    <source>
        <dbReference type="ARBA" id="ARBA00022989"/>
    </source>
</evidence>
<dbReference type="CDD" id="cd17484">
    <property type="entry name" value="MFS_FBT"/>
    <property type="match status" value="1"/>
</dbReference>
<sequence length="503" mass="55939">MVEEEKLKISVEDLEEDEPQKESNVSIGTAFYWFKLLVTEMHWSFVFGVVIVYGISQGLGGALNRVSTKYYMKDVQKVQPSEAQVYSGITYIPWMVKPIWGLFTDLVPILGYHRRPYFVFAGFLGVISLLSLALHEKLHLVLAILLLTAGSASVAIADVTIDACVAQNSNIHPTLAADLQSLCALSSSVGALLGFSISGVLVHLIGSMGVYGLLVIPGGLVFLVGILLNEPHMPDFNYRQVNEKFVGAGKAMWSTLKIPNVWRPCLYMYLSLALCLDINEGLFYWYTDSKNGPKFSQENVGFIFSIGSVGSLLGALLYQYVLKDHQFRDLLFWTQLIFSLSGMLDFLLVLRLNLKFGIPDYFFIVIDESVHQLVNRLKWMPLLVLSSKLCPRGIEGTFFALLMSIDNVGLLSASWGGGFLLHILQVTRTKFGNLWLAILIRNLLRLSPLCMLFLVPRGDPNSSILPTELPSSEVDNDTSEEADNIELVSLVNGMNIDSQKEAF</sequence>
<comment type="subcellular location">
    <subcellularLocation>
        <location evidence="1">Membrane</location>
        <topology evidence="1">Multi-pass membrane protein</topology>
    </subcellularLocation>
</comment>
<dbReference type="GO" id="GO:0008517">
    <property type="term" value="F:folic acid transmembrane transporter activity"/>
    <property type="evidence" value="ECO:0000318"/>
    <property type="project" value="GO_Central"/>
</dbReference>
<dbReference type="Gene3D" id="1.20.1250.20">
    <property type="entry name" value="MFS general substrate transporter like domains"/>
    <property type="match status" value="1"/>
</dbReference>
<dbReference type="OrthoDB" id="754047at2759"/>
<dbReference type="eggNOG" id="ENOG502QPUV">
    <property type="taxonomic scope" value="Eukaryota"/>
</dbReference>
<dbReference type="KEGG" id="csv:101209519"/>
<keyword evidence="3" id="KW-0813">Transport</keyword>
<dbReference type="InterPro" id="IPR039309">
    <property type="entry name" value="BT1"/>
</dbReference>
<keyword evidence="9" id="KW-1185">Reference proteome</keyword>
<dbReference type="OMA" id="MTGRLKW"/>
<evidence type="ECO:0000256" key="6">
    <source>
        <dbReference type="ARBA" id="ARBA00023136"/>
    </source>
</evidence>
<dbReference type="EMBL" id="CM002923">
    <property type="protein sequence ID" value="KGN63001.1"/>
    <property type="molecule type" value="Genomic_DNA"/>
</dbReference>
<dbReference type="GO" id="GO:0098838">
    <property type="term" value="P:folate transmembrane transport"/>
    <property type="evidence" value="ECO:0000318"/>
    <property type="project" value="GO_Central"/>
</dbReference>
<name>A0A0A0LSP3_CUCSA</name>
<evidence type="ECO:0000256" key="7">
    <source>
        <dbReference type="SAM" id="Phobius"/>
    </source>
</evidence>
<organism evidence="8 9">
    <name type="scientific">Cucumis sativus</name>
    <name type="common">Cucumber</name>
    <dbReference type="NCBI Taxonomy" id="3659"/>
    <lineage>
        <taxon>Eukaryota</taxon>
        <taxon>Viridiplantae</taxon>
        <taxon>Streptophyta</taxon>
        <taxon>Embryophyta</taxon>
        <taxon>Tracheophyta</taxon>
        <taxon>Spermatophyta</taxon>
        <taxon>Magnoliopsida</taxon>
        <taxon>eudicotyledons</taxon>
        <taxon>Gunneridae</taxon>
        <taxon>Pentapetalae</taxon>
        <taxon>rosids</taxon>
        <taxon>fabids</taxon>
        <taxon>Cucurbitales</taxon>
        <taxon>Cucurbitaceae</taxon>
        <taxon>Benincaseae</taxon>
        <taxon>Cucumis</taxon>
    </lineage>
</organism>
<dbReference type="InterPro" id="IPR036259">
    <property type="entry name" value="MFS_trans_sf"/>
</dbReference>
<keyword evidence="4 7" id="KW-0812">Transmembrane</keyword>
<feature type="transmembrane region" description="Helical" evidence="7">
    <location>
        <begin position="266"/>
        <end position="287"/>
    </location>
</feature>
<dbReference type="PANTHER" id="PTHR31585">
    <property type="entry name" value="FOLATE-BIOPTERIN TRANSPORTER 1, CHLOROPLASTIC"/>
    <property type="match status" value="1"/>
</dbReference>
<dbReference type="Gramene" id="KGN63001">
    <property type="protein sequence ID" value="KGN63001"/>
    <property type="gene ID" value="Csa_2G382740"/>
</dbReference>
<evidence type="ECO:0000256" key="2">
    <source>
        <dbReference type="ARBA" id="ARBA00007015"/>
    </source>
</evidence>
<protein>
    <recommendedName>
        <fullName evidence="10">Folate-biopterin transporter 2</fullName>
    </recommendedName>
</protein>
<comment type="similarity">
    <text evidence="2">Belongs to the major facilitator superfamily. Folate-biopterin transporter (TC 2.A.71) family.</text>
</comment>
<proteinExistence type="inferred from homology"/>
<evidence type="ECO:0000256" key="4">
    <source>
        <dbReference type="ARBA" id="ARBA00022692"/>
    </source>
</evidence>
<reference evidence="8 9" key="4">
    <citation type="journal article" date="2011" name="BMC Genomics">
        <title>RNA-Seq improves annotation of protein-coding genes in the cucumber genome.</title>
        <authorList>
            <person name="Li Z."/>
            <person name="Zhang Z."/>
            <person name="Yan P."/>
            <person name="Huang S."/>
            <person name="Fei Z."/>
            <person name="Lin K."/>
        </authorList>
    </citation>
    <scope>NUCLEOTIDE SEQUENCE [LARGE SCALE GENOMIC DNA]</scope>
    <source>
        <strain evidence="9">cv. 9930</strain>
    </source>
</reference>
<keyword evidence="5 7" id="KW-1133">Transmembrane helix</keyword>
<dbReference type="GO" id="GO:0016020">
    <property type="term" value="C:membrane"/>
    <property type="evidence" value="ECO:0007669"/>
    <property type="project" value="UniProtKB-SubCell"/>
</dbReference>